<protein>
    <recommendedName>
        <fullName evidence="4">Protochlorophyllide reductase</fullName>
    </recommendedName>
</protein>
<sequence>MVFDLNNIPDQSGKVAIVTGSNVGLGFSTAKYLVLNNAHVIIASRTPQKGLDAVAELKKMKPNAKVEFMQLDLANSDSVRSFADAFIEKGLPLHLLVNNAGIAAVPHAKTVDGYEVTLGTNHLGTYLLTMLLLDTLKKSAPARVVTVSSLIANMSKANLNDVAGRNYEKSSMDVYGTSKLYNVMFAQELDNRVRADGVRSFVVQPGIAKSDMLRKTERSGITTMMKGMKFMMQSSDKGAISTLYAATSDEVLATGSSRMYGPNMMNRGNTEARKIGSKDVTAANNKILWEKTRELVGV</sequence>
<gene>
    <name evidence="3" type="ORF">RMAR00112_LOCUS11120</name>
</gene>
<dbReference type="Gene3D" id="3.40.50.720">
    <property type="entry name" value="NAD(P)-binding Rossmann-like Domain"/>
    <property type="match status" value="1"/>
</dbReference>
<dbReference type="InterPro" id="IPR002347">
    <property type="entry name" value="SDR_fam"/>
</dbReference>
<evidence type="ECO:0000256" key="2">
    <source>
        <dbReference type="ARBA" id="ARBA00023002"/>
    </source>
</evidence>
<keyword evidence="2" id="KW-0560">Oxidoreductase</keyword>
<evidence type="ECO:0008006" key="4">
    <source>
        <dbReference type="Google" id="ProtNLM"/>
    </source>
</evidence>
<accession>A0A7S2ZLX4</accession>
<proteinExistence type="inferred from homology"/>
<comment type="similarity">
    <text evidence="1">Belongs to the short-chain dehydrogenases/reductases (SDR) family.</text>
</comment>
<evidence type="ECO:0000313" key="3">
    <source>
        <dbReference type="EMBL" id="CAE0043149.1"/>
    </source>
</evidence>
<dbReference type="PANTHER" id="PTHR24320:SF148">
    <property type="entry name" value="NAD(P)-BINDING ROSSMANN-FOLD SUPERFAMILY PROTEIN"/>
    <property type="match status" value="1"/>
</dbReference>
<evidence type="ECO:0000256" key="1">
    <source>
        <dbReference type="ARBA" id="ARBA00006484"/>
    </source>
</evidence>
<dbReference type="PRINTS" id="PR00081">
    <property type="entry name" value="GDHRDH"/>
</dbReference>
<dbReference type="PANTHER" id="PTHR24320">
    <property type="entry name" value="RETINOL DEHYDROGENASE"/>
    <property type="match status" value="1"/>
</dbReference>
<dbReference type="AlphaFoldDB" id="A0A7S2ZLX4"/>
<reference evidence="3" key="1">
    <citation type="submission" date="2021-01" db="EMBL/GenBank/DDBJ databases">
        <authorList>
            <person name="Corre E."/>
            <person name="Pelletier E."/>
            <person name="Niang G."/>
            <person name="Scheremetjew M."/>
            <person name="Finn R."/>
            <person name="Kale V."/>
            <person name="Holt S."/>
            <person name="Cochrane G."/>
            <person name="Meng A."/>
            <person name="Brown T."/>
            <person name="Cohen L."/>
        </authorList>
    </citation>
    <scope>NUCLEOTIDE SEQUENCE</scope>
    <source>
        <strain evidence="3">CCMP 769</strain>
    </source>
</reference>
<name>A0A7S2ZLX4_9RHOD</name>
<dbReference type="SUPFAM" id="SSF51735">
    <property type="entry name" value="NAD(P)-binding Rossmann-fold domains"/>
    <property type="match status" value="1"/>
</dbReference>
<dbReference type="EMBL" id="HBHW01014345">
    <property type="protein sequence ID" value="CAE0043149.1"/>
    <property type="molecule type" value="Transcribed_RNA"/>
</dbReference>
<dbReference type="Pfam" id="PF00106">
    <property type="entry name" value="adh_short"/>
    <property type="match status" value="1"/>
</dbReference>
<organism evidence="3">
    <name type="scientific">Rhodosorus marinus</name>
    <dbReference type="NCBI Taxonomy" id="101924"/>
    <lineage>
        <taxon>Eukaryota</taxon>
        <taxon>Rhodophyta</taxon>
        <taxon>Stylonematophyceae</taxon>
        <taxon>Stylonematales</taxon>
        <taxon>Stylonemataceae</taxon>
        <taxon>Rhodosorus</taxon>
    </lineage>
</organism>
<dbReference type="InterPro" id="IPR036291">
    <property type="entry name" value="NAD(P)-bd_dom_sf"/>
</dbReference>
<dbReference type="GO" id="GO:0016491">
    <property type="term" value="F:oxidoreductase activity"/>
    <property type="evidence" value="ECO:0007669"/>
    <property type="project" value="UniProtKB-KW"/>
</dbReference>